<sequence length="105" mass="12294">MFFSGSKRALCLGDITINYYQYREEPHNSQLPAERIIYAKLEALRDYVTARGNKKVEGQPFIYSSLVSGYPGPAIRMHRKKLHLDAPWFIIRAEQMFARRNVCKR</sequence>
<protein>
    <submittedName>
        <fullName evidence="1">Uncharacterized protein</fullName>
    </submittedName>
</protein>
<dbReference type="Proteomes" id="UP001497644">
    <property type="component" value="Chromosome 4"/>
</dbReference>
<accession>A0AAV2NVZ6</accession>
<organism evidence="1 2">
    <name type="scientific">Lasius platythorax</name>
    <dbReference type="NCBI Taxonomy" id="488582"/>
    <lineage>
        <taxon>Eukaryota</taxon>
        <taxon>Metazoa</taxon>
        <taxon>Ecdysozoa</taxon>
        <taxon>Arthropoda</taxon>
        <taxon>Hexapoda</taxon>
        <taxon>Insecta</taxon>
        <taxon>Pterygota</taxon>
        <taxon>Neoptera</taxon>
        <taxon>Endopterygota</taxon>
        <taxon>Hymenoptera</taxon>
        <taxon>Apocrita</taxon>
        <taxon>Aculeata</taxon>
        <taxon>Formicoidea</taxon>
        <taxon>Formicidae</taxon>
        <taxon>Formicinae</taxon>
        <taxon>Lasius</taxon>
        <taxon>Lasius</taxon>
    </lineage>
</organism>
<evidence type="ECO:0000313" key="2">
    <source>
        <dbReference type="Proteomes" id="UP001497644"/>
    </source>
</evidence>
<gene>
    <name evidence="1" type="ORF">LPLAT_LOCUS9253</name>
</gene>
<reference evidence="1" key="1">
    <citation type="submission" date="2024-04" db="EMBL/GenBank/DDBJ databases">
        <authorList>
            <consortium name="Molecular Ecology Group"/>
        </authorList>
    </citation>
    <scope>NUCLEOTIDE SEQUENCE</scope>
</reference>
<evidence type="ECO:0000313" key="1">
    <source>
        <dbReference type="EMBL" id="CAL1683548.1"/>
    </source>
</evidence>
<dbReference type="AlphaFoldDB" id="A0AAV2NVZ6"/>
<keyword evidence="2" id="KW-1185">Reference proteome</keyword>
<dbReference type="EMBL" id="OZ034827">
    <property type="protein sequence ID" value="CAL1683548.1"/>
    <property type="molecule type" value="Genomic_DNA"/>
</dbReference>
<name>A0AAV2NVZ6_9HYME</name>
<proteinExistence type="predicted"/>